<proteinExistence type="predicted"/>
<protein>
    <submittedName>
        <fullName evidence="2">Uncharacterized protein</fullName>
    </submittedName>
</protein>
<organism evidence="2 3">
    <name type="scientific">Trapa incisa</name>
    <dbReference type="NCBI Taxonomy" id="236973"/>
    <lineage>
        <taxon>Eukaryota</taxon>
        <taxon>Viridiplantae</taxon>
        <taxon>Streptophyta</taxon>
        <taxon>Embryophyta</taxon>
        <taxon>Tracheophyta</taxon>
        <taxon>Spermatophyta</taxon>
        <taxon>Magnoliopsida</taxon>
        <taxon>eudicotyledons</taxon>
        <taxon>Gunneridae</taxon>
        <taxon>Pentapetalae</taxon>
        <taxon>rosids</taxon>
        <taxon>malvids</taxon>
        <taxon>Myrtales</taxon>
        <taxon>Lythraceae</taxon>
        <taxon>Trapa</taxon>
    </lineage>
</organism>
<dbReference type="Proteomes" id="UP001345219">
    <property type="component" value="Chromosome 11"/>
</dbReference>
<accession>A0AAN7KH13</accession>
<sequence>MKLDTANFDSVHQNEMGKDSVQFTAIGKTLNPSQTEIDEMHHFSKKSNYEIEMPELAICYKENSYLGIKDICVDEEMASCERMLFENDDLRTLLLLEKGSSMDTVTEATEFSDPTPDYLKFSEDRDFENPDSQAYSEEIRQTEVKVHGVTEYASISQMLIKGEESAKEISQEKPSSEHVCSGHTEMPPKDLGMESISSNPASTPDHGESVCIPCDEDSNNSTIITRPEGEIPTSPSEESKHTSSVGRSSNEHDQVGSSGNGNQDDQVPYQSISKVHGSWEGSFRDQDIIGETSFSMAGSVSSLLTHSGQIAYSGNLSLRSDSTTSTRSFAFPILQSEWHSSPVRMAKANKSGFRRHGGWRQGLLCCRF</sequence>
<dbReference type="PANTHER" id="PTHR33914:SF2">
    <property type="entry name" value="OS02G0582100 PROTEIN"/>
    <property type="match status" value="1"/>
</dbReference>
<keyword evidence="3" id="KW-1185">Reference proteome</keyword>
<reference evidence="2 3" key="1">
    <citation type="journal article" date="2023" name="Hortic Res">
        <title>Pangenome of water caltrop reveals structural variations and asymmetric subgenome divergence after allopolyploidization.</title>
        <authorList>
            <person name="Zhang X."/>
            <person name="Chen Y."/>
            <person name="Wang L."/>
            <person name="Yuan Y."/>
            <person name="Fang M."/>
            <person name="Shi L."/>
            <person name="Lu R."/>
            <person name="Comes H.P."/>
            <person name="Ma Y."/>
            <person name="Chen Y."/>
            <person name="Huang G."/>
            <person name="Zhou Y."/>
            <person name="Zheng Z."/>
            <person name="Qiu Y."/>
        </authorList>
    </citation>
    <scope>NUCLEOTIDE SEQUENCE [LARGE SCALE GENOMIC DNA]</scope>
    <source>
        <tissue evidence="2">Roots</tissue>
    </source>
</reference>
<dbReference type="AlphaFoldDB" id="A0AAN7KH13"/>
<gene>
    <name evidence="2" type="ORF">SAY87_013891</name>
</gene>
<dbReference type="EMBL" id="JAXIOK010000008">
    <property type="protein sequence ID" value="KAK4764453.1"/>
    <property type="molecule type" value="Genomic_DNA"/>
</dbReference>
<evidence type="ECO:0000256" key="1">
    <source>
        <dbReference type="SAM" id="MobiDB-lite"/>
    </source>
</evidence>
<evidence type="ECO:0000313" key="3">
    <source>
        <dbReference type="Proteomes" id="UP001345219"/>
    </source>
</evidence>
<comment type="caution">
    <text evidence="2">The sequence shown here is derived from an EMBL/GenBank/DDBJ whole genome shotgun (WGS) entry which is preliminary data.</text>
</comment>
<dbReference type="GO" id="GO:0009786">
    <property type="term" value="P:regulation of asymmetric cell division"/>
    <property type="evidence" value="ECO:0007669"/>
    <property type="project" value="InterPro"/>
</dbReference>
<dbReference type="PANTHER" id="PTHR33914">
    <property type="entry name" value="18S PRE-RIBOSOMAL ASSEMBLY PROTEIN GAR2-LIKE PROTEIN"/>
    <property type="match status" value="1"/>
</dbReference>
<evidence type="ECO:0000313" key="2">
    <source>
        <dbReference type="EMBL" id="KAK4764453.1"/>
    </source>
</evidence>
<dbReference type="InterPro" id="IPR040378">
    <property type="entry name" value="BASL"/>
</dbReference>
<feature type="region of interest" description="Disordered" evidence="1">
    <location>
        <begin position="163"/>
        <end position="268"/>
    </location>
</feature>
<feature type="compositionally biased region" description="Basic and acidic residues" evidence="1">
    <location>
        <begin position="163"/>
        <end position="176"/>
    </location>
</feature>
<feature type="compositionally biased region" description="Polar residues" evidence="1">
    <location>
        <begin position="255"/>
        <end position="268"/>
    </location>
</feature>
<name>A0AAN7KH13_9MYRT</name>